<sequence>MDWNPLLATHVVAALVALVIGPVNILRRRRDRTHRVLGYTWAASMYYVCGSSFWIVTDGRYSWLHGLSAFTVVTVSLGILAAVRGNIPGHLMNMVGSYLGLLAAFGFAAGVPSRAIPRLLVSDPATAWFVVAVVVAGVAALYLTVRPRRRQTTAIVRVTSARVGT</sequence>
<dbReference type="OrthoDB" id="3749011at2"/>
<evidence type="ECO:0000256" key="1">
    <source>
        <dbReference type="SAM" id="Phobius"/>
    </source>
</evidence>
<reference evidence="2 3" key="1">
    <citation type="submission" date="2018-09" db="EMBL/GenBank/DDBJ databases">
        <title>Novel species of Arthrobacter.</title>
        <authorList>
            <person name="Liu Q."/>
            <person name="Xin Y.-H."/>
        </authorList>
    </citation>
    <scope>NUCLEOTIDE SEQUENCE [LARGE SCALE GENOMIC DNA]</scope>
    <source>
        <strain evidence="2 3">Hz2</strain>
    </source>
</reference>
<keyword evidence="1" id="KW-0472">Membrane</keyword>
<feature type="transmembrane region" description="Helical" evidence="1">
    <location>
        <begin position="125"/>
        <end position="145"/>
    </location>
</feature>
<evidence type="ECO:0000313" key="2">
    <source>
        <dbReference type="EMBL" id="RJT80212.1"/>
    </source>
</evidence>
<gene>
    <name evidence="2" type="ORF">D6T63_10180</name>
</gene>
<feature type="transmembrane region" description="Helical" evidence="1">
    <location>
        <begin position="63"/>
        <end position="83"/>
    </location>
</feature>
<dbReference type="Proteomes" id="UP000272560">
    <property type="component" value="Unassembled WGS sequence"/>
</dbReference>
<feature type="transmembrane region" description="Helical" evidence="1">
    <location>
        <begin position="95"/>
        <end position="113"/>
    </location>
</feature>
<feature type="transmembrane region" description="Helical" evidence="1">
    <location>
        <begin position="38"/>
        <end position="57"/>
    </location>
</feature>
<feature type="transmembrane region" description="Helical" evidence="1">
    <location>
        <begin position="6"/>
        <end position="26"/>
    </location>
</feature>
<proteinExistence type="predicted"/>
<dbReference type="Pfam" id="PF10067">
    <property type="entry name" value="DUF2306"/>
    <property type="match status" value="1"/>
</dbReference>
<protein>
    <submittedName>
        <fullName evidence="2">DUF2306 domain-containing protein</fullName>
    </submittedName>
</protein>
<organism evidence="2 3">
    <name type="scientific">Arthrobacter cheniae</name>
    <dbReference type="NCBI Taxonomy" id="1258888"/>
    <lineage>
        <taxon>Bacteria</taxon>
        <taxon>Bacillati</taxon>
        <taxon>Actinomycetota</taxon>
        <taxon>Actinomycetes</taxon>
        <taxon>Micrococcales</taxon>
        <taxon>Micrococcaceae</taxon>
        <taxon>Arthrobacter</taxon>
    </lineage>
</organism>
<keyword evidence="3" id="KW-1185">Reference proteome</keyword>
<keyword evidence="1" id="KW-0812">Transmembrane</keyword>
<dbReference type="AlphaFoldDB" id="A0A3A5MBX6"/>
<keyword evidence="1" id="KW-1133">Transmembrane helix</keyword>
<dbReference type="InterPro" id="IPR018750">
    <property type="entry name" value="DUF2306_membrane"/>
</dbReference>
<evidence type="ECO:0000313" key="3">
    <source>
        <dbReference type="Proteomes" id="UP000272560"/>
    </source>
</evidence>
<dbReference type="RefSeq" id="WP_120148902.1">
    <property type="nucleotide sequence ID" value="NZ_QZVT01000004.1"/>
</dbReference>
<comment type="caution">
    <text evidence="2">The sequence shown here is derived from an EMBL/GenBank/DDBJ whole genome shotgun (WGS) entry which is preliminary data.</text>
</comment>
<name>A0A3A5MBX6_9MICC</name>
<accession>A0A3A5MBX6</accession>
<dbReference type="EMBL" id="QZVT01000004">
    <property type="protein sequence ID" value="RJT80212.1"/>
    <property type="molecule type" value="Genomic_DNA"/>
</dbReference>